<feature type="compositionally biased region" description="Basic and acidic residues" evidence="1">
    <location>
        <begin position="52"/>
        <end position="74"/>
    </location>
</feature>
<dbReference type="KEGG" id="mgau:MGALJ_26790"/>
<dbReference type="Proteomes" id="UP000465785">
    <property type="component" value="Chromosome"/>
</dbReference>
<proteinExistence type="predicted"/>
<keyword evidence="3" id="KW-1185">Reference proteome</keyword>
<evidence type="ECO:0008006" key="4">
    <source>
        <dbReference type="Google" id="ProtNLM"/>
    </source>
</evidence>
<organism evidence="2 3">
    <name type="scientific">Mycobacterium gallinarum</name>
    <dbReference type="NCBI Taxonomy" id="39689"/>
    <lineage>
        <taxon>Bacteria</taxon>
        <taxon>Bacillati</taxon>
        <taxon>Actinomycetota</taxon>
        <taxon>Actinomycetes</taxon>
        <taxon>Mycobacteriales</taxon>
        <taxon>Mycobacteriaceae</taxon>
        <taxon>Mycobacterium</taxon>
    </lineage>
</organism>
<dbReference type="RefSeq" id="WP_163730023.1">
    <property type="nucleotide sequence ID" value="NZ_AP022601.1"/>
</dbReference>
<dbReference type="EMBL" id="AP022601">
    <property type="protein sequence ID" value="BBY93010.1"/>
    <property type="molecule type" value="Genomic_DNA"/>
</dbReference>
<name>A0A9W4FFD3_9MYCO</name>
<evidence type="ECO:0000256" key="1">
    <source>
        <dbReference type="SAM" id="MobiDB-lite"/>
    </source>
</evidence>
<reference evidence="2 3" key="1">
    <citation type="journal article" date="2019" name="Emerg. Microbes Infect.">
        <title>Comprehensive subspecies identification of 175 nontuberculous mycobacteria species based on 7547 genomic profiles.</title>
        <authorList>
            <person name="Matsumoto Y."/>
            <person name="Kinjo T."/>
            <person name="Motooka D."/>
            <person name="Nabeya D."/>
            <person name="Jung N."/>
            <person name="Uechi K."/>
            <person name="Horii T."/>
            <person name="Iida T."/>
            <person name="Fujita J."/>
            <person name="Nakamura S."/>
        </authorList>
    </citation>
    <scope>NUCLEOTIDE SEQUENCE [LARGE SCALE GENOMIC DNA]</scope>
    <source>
        <strain evidence="2 3">JCM 6399</strain>
    </source>
</reference>
<sequence length="81" mass="8503">MAENNSGPIEAVRGIVSGAIGFTKQVIGLILNQSSLQEEGRAQVEKASHQLDAARAEAEAETARAEAKAQETRQKAAANSK</sequence>
<accession>A0A9W4FFD3</accession>
<dbReference type="AlphaFoldDB" id="A0A9W4FFD3"/>
<protein>
    <recommendedName>
        <fullName evidence="4">CsbD family protein</fullName>
    </recommendedName>
</protein>
<evidence type="ECO:0000313" key="2">
    <source>
        <dbReference type="EMBL" id="BBY93010.1"/>
    </source>
</evidence>
<evidence type="ECO:0000313" key="3">
    <source>
        <dbReference type="Proteomes" id="UP000465785"/>
    </source>
</evidence>
<feature type="region of interest" description="Disordered" evidence="1">
    <location>
        <begin position="52"/>
        <end position="81"/>
    </location>
</feature>
<gene>
    <name evidence="2" type="ORF">MGALJ_26790</name>
</gene>